<protein>
    <submittedName>
        <fullName evidence="1">Uncharacterized protein</fullName>
    </submittedName>
</protein>
<name>A0A8J2PIJ8_9HEXA</name>
<evidence type="ECO:0000313" key="1">
    <source>
        <dbReference type="EMBL" id="CAG7831688.1"/>
    </source>
</evidence>
<dbReference type="EMBL" id="CAJVCH010561567">
    <property type="protein sequence ID" value="CAG7831688.1"/>
    <property type="molecule type" value="Genomic_DNA"/>
</dbReference>
<evidence type="ECO:0000313" key="2">
    <source>
        <dbReference type="Proteomes" id="UP000708208"/>
    </source>
</evidence>
<gene>
    <name evidence="1" type="ORF">AFUS01_LOCUS41416</name>
</gene>
<organism evidence="1 2">
    <name type="scientific">Allacma fusca</name>
    <dbReference type="NCBI Taxonomy" id="39272"/>
    <lineage>
        <taxon>Eukaryota</taxon>
        <taxon>Metazoa</taxon>
        <taxon>Ecdysozoa</taxon>
        <taxon>Arthropoda</taxon>
        <taxon>Hexapoda</taxon>
        <taxon>Collembola</taxon>
        <taxon>Symphypleona</taxon>
        <taxon>Sminthuridae</taxon>
        <taxon>Allacma</taxon>
    </lineage>
</organism>
<dbReference type="Proteomes" id="UP000708208">
    <property type="component" value="Unassembled WGS sequence"/>
</dbReference>
<reference evidence="1" key="1">
    <citation type="submission" date="2021-06" db="EMBL/GenBank/DDBJ databases">
        <authorList>
            <person name="Hodson N. C."/>
            <person name="Mongue J. A."/>
            <person name="Jaron S. K."/>
        </authorList>
    </citation>
    <scope>NUCLEOTIDE SEQUENCE</scope>
</reference>
<comment type="caution">
    <text evidence="1">The sequence shown here is derived from an EMBL/GenBank/DDBJ whole genome shotgun (WGS) entry which is preliminary data.</text>
</comment>
<accession>A0A8J2PIJ8</accession>
<proteinExistence type="predicted"/>
<dbReference type="AlphaFoldDB" id="A0A8J2PIJ8"/>
<sequence>YPDSDIRFDFAPIAACDELTSLKLGPCGYLAPTTNFSLIPRLLTKLMLDSCERWMYLLVGGLTFIKVILSNADVGLLCC</sequence>
<keyword evidence="2" id="KW-1185">Reference proteome</keyword>
<feature type="non-terminal residue" evidence="1">
    <location>
        <position position="79"/>
    </location>
</feature>